<proteinExistence type="predicted"/>
<keyword evidence="6" id="KW-1133">Transmembrane helix</keyword>
<dbReference type="GO" id="GO:0005509">
    <property type="term" value="F:calcium ion binding"/>
    <property type="evidence" value="ECO:0007669"/>
    <property type="project" value="UniProtKB-UniRule"/>
</dbReference>
<dbReference type="Gene3D" id="2.60.40.60">
    <property type="entry name" value="Cadherins"/>
    <property type="match status" value="7"/>
</dbReference>
<dbReference type="SMART" id="SM00112">
    <property type="entry name" value="CA"/>
    <property type="match status" value="5"/>
</dbReference>
<name>A0A7E4VYN8_PANRE</name>
<accession>A0A7E4VYN8</accession>
<feature type="domain" description="Cadherin" evidence="8">
    <location>
        <begin position="998"/>
        <end position="1092"/>
    </location>
</feature>
<dbReference type="Proteomes" id="UP000492821">
    <property type="component" value="Unassembled WGS sequence"/>
</dbReference>
<keyword evidence="4 6" id="KW-0472">Membrane</keyword>
<dbReference type="InterPro" id="IPR039808">
    <property type="entry name" value="Cadherin"/>
</dbReference>
<dbReference type="CDD" id="cd11304">
    <property type="entry name" value="Cadherin_repeat"/>
    <property type="match status" value="6"/>
</dbReference>
<dbReference type="GO" id="GO:0016339">
    <property type="term" value="P:calcium-dependent cell-cell adhesion via plasma membrane cell adhesion molecules"/>
    <property type="evidence" value="ECO:0007669"/>
    <property type="project" value="TreeGrafter"/>
</dbReference>
<keyword evidence="7" id="KW-0732">Signal</keyword>
<evidence type="ECO:0000259" key="8">
    <source>
        <dbReference type="PROSITE" id="PS50268"/>
    </source>
</evidence>
<feature type="domain" description="Cadherin" evidence="8">
    <location>
        <begin position="690"/>
        <end position="782"/>
    </location>
</feature>
<dbReference type="Pfam" id="PF00028">
    <property type="entry name" value="Cadherin"/>
    <property type="match status" value="1"/>
</dbReference>
<dbReference type="PROSITE" id="PS00232">
    <property type="entry name" value="CADHERIN_1"/>
    <property type="match status" value="1"/>
</dbReference>
<dbReference type="SUPFAM" id="SSF49313">
    <property type="entry name" value="Cadherin-like"/>
    <property type="match status" value="6"/>
</dbReference>
<evidence type="ECO:0000313" key="9">
    <source>
        <dbReference type="Proteomes" id="UP000492821"/>
    </source>
</evidence>
<feature type="chain" id="PRO_5028921776" evidence="7">
    <location>
        <begin position="19"/>
        <end position="1412"/>
    </location>
</feature>
<evidence type="ECO:0000256" key="1">
    <source>
        <dbReference type="ARBA" id="ARBA00004370"/>
    </source>
</evidence>
<dbReference type="InterPro" id="IPR015919">
    <property type="entry name" value="Cadherin-like_sf"/>
</dbReference>
<sequence>MRWLPIFCGFLVIIDGYAKLLEVRTITGEISRDAAPGTQVVFDSPLRARKQNPSQITISIVNDRAADAFGVFPTVLSPGDPFAVILRNVDLIPVMDSNNTFSVPIEAKFFPDEDGEHEKLSLNVELLPGVPEVPRLLRSEQNFKLSQRLTSGIVGKVGIKNLAKTDLDKFKYELFGGFNELFTIETAKDGLFLRTSGCDPETCLELPAEFTLLLRVTPLATFNTANPEPTEIALMHLQIARENVMGPHFVKREYSTSISEGSTHFQEPVHLEAVDPDDVGSIEFRLGDPSDVFALDAVTGVLSVKNASLLNIENIGTTVKLNAEVTDGKNAADTVEIDVRIVEADGVLSGEVEDVENWEFEQPIYAFAVAPRQRNVGRVSLINEAKGNIQIVEGGAGNFDLDSETGELTYLGPIERVAKNYTLKLLATPHPHSNTVALSIAQILVAGIGSHAPAFDTPYIATIVDSDTPIESKVAQLTARDFDKNAALVFAEESVECLDFLGNAIDCDGVFGLHPTGDIVVSKQIPDRLMAVSMNISVTDKTHRLEDKDFAAVVITIRKEKTQPDVDSLFKLESVPEPLVLSDDLPVDTYVHTAILKPLSFENNEILKPKATFSLNNSPRFKIDEKTGMIYIAKSLKDLGEANITLKVEVETTQGTKKLHSVIPIEAIPMDVDAPEAGNVNPDGHLSLFVEENAPPGTEIGQIQVKPSPEGGDIIYQLSGKPGIENVIQLMEDGKILVKGPIDYETTKSINFFVKISNQLVKSSVVTVNVRVVNTNDNSPVFNKTESNDANVLENAPIGTFIASLTATDADGDDLSYSLDIPENSPLTDKITIDKNGQILTSDSLTGLEGTYNLTVNTKDQDHSANKEIQLSVLPTMKCQPMFVDNQAVVFKVSGDVAPGKTVATLAASVEDAAECEPVVYDVRFLGSANRSATSFKLNSASGVITTQSSLQNFTRERLALVISAASGHLFTQKAAEIHVIPSELPEAPIFGMKHARFEVPENNAIGDVVGSVKAASHDGLPVYYRLEDPQDNFAVNEEGEIIAKKVLDREAVQMHRLKLMASTTENFDKKATVITPIVVSLNDVNDNGPRFDSTHSDVVIQATTVPGHILTTVKAVDPDSALNPITYRAHSVAYKHDGKATNIEGMVGVNQTNGQVKLLRNVRELTGGSLEIVIDAVDVQDEVEHIAHTTVSVWIADLDRHIIPILIHRNPVSLGAEQIRQYSSKLQANIPSAKILLQSLQFYSLPTEANIAPIIVRDATLAKFVAVDKTNNTILPWKSIRDAIKDLDIDGLSLVSGAPIAPAPATDLMSAESSIVLLAIVFAVLLSLILIVLGIVLCYYRNKFRTERKHLLDAKIVAASINRPPVRPFSPYLERPPELLWERSTTATTGSSTPERRSSYSVQEMKIAVFS</sequence>
<dbReference type="InterPro" id="IPR002126">
    <property type="entry name" value="Cadherin-like_dom"/>
</dbReference>
<dbReference type="GO" id="GO:0034332">
    <property type="term" value="P:adherens junction organization"/>
    <property type="evidence" value="ECO:0007669"/>
    <property type="project" value="TreeGrafter"/>
</dbReference>
<feature type="domain" description="Cadherin" evidence="8">
    <location>
        <begin position="1093"/>
        <end position="1207"/>
    </location>
</feature>
<keyword evidence="9" id="KW-1185">Reference proteome</keyword>
<feature type="domain" description="Cadherin" evidence="8">
    <location>
        <begin position="885"/>
        <end position="991"/>
    </location>
</feature>
<comment type="subcellular location">
    <subcellularLocation>
        <location evidence="1">Membrane</location>
    </subcellularLocation>
</comment>
<dbReference type="WBParaSite" id="Pan_g4461.t1">
    <property type="protein sequence ID" value="Pan_g4461.t1"/>
    <property type="gene ID" value="Pan_g4461"/>
</dbReference>
<keyword evidence="2" id="KW-0677">Repeat</keyword>
<reference evidence="9" key="1">
    <citation type="journal article" date="2013" name="Genetics">
        <title>The draft genome and transcriptome of Panagrellus redivivus are shaped by the harsh demands of a free-living lifestyle.</title>
        <authorList>
            <person name="Srinivasan J."/>
            <person name="Dillman A.R."/>
            <person name="Macchietto M.G."/>
            <person name="Heikkinen L."/>
            <person name="Lakso M."/>
            <person name="Fracchia K.M."/>
            <person name="Antoshechkin I."/>
            <person name="Mortazavi A."/>
            <person name="Wong G."/>
            <person name="Sternberg P.W."/>
        </authorList>
    </citation>
    <scope>NUCLEOTIDE SEQUENCE [LARGE SCALE GENOMIC DNA]</scope>
    <source>
        <strain evidence="9">MT8872</strain>
    </source>
</reference>
<evidence type="ECO:0000256" key="6">
    <source>
        <dbReference type="SAM" id="Phobius"/>
    </source>
</evidence>
<keyword evidence="6" id="KW-0812">Transmembrane</keyword>
<dbReference type="GO" id="GO:0007156">
    <property type="term" value="P:homophilic cell adhesion via plasma membrane adhesion molecules"/>
    <property type="evidence" value="ECO:0007669"/>
    <property type="project" value="InterPro"/>
</dbReference>
<feature type="signal peptide" evidence="7">
    <location>
        <begin position="1"/>
        <end position="18"/>
    </location>
</feature>
<dbReference type="PRINTS" id="PR00205">
    <property type="entry name" value="CADHERIN"/>
</dbReference>
<dbReference type="PROSITE" id="PS50268">
    <property type="entry name" value="CADHERIN_2"/>
    <property type="match status" value="6"/>
</dbReference>
<evidence type="ECO:0000256" key="3">
    <source>
        <dbReference type="ARBA" id="ARBA00022837"/>
    </source>
</evidence>
<dbReference type="GO" id="GO:0016342">
    <property type="term" value="C:catenin complex"/>
    <property type="evidence" value="ECO:0007669"/>
    <property type="project" value="TreeGrafter"/>
</dbReference>
<reference evidence="10" key="2">
    <citation type="submission" date="2020-10" db="UniProtKB">
        <authorList>
            <consortium name="WormBaseParasite"/>
        </authorList>
    </citation>
    <scope>IDENTIFICATION</scope>
</reference>
<dbReference type="InterPro" id="IPR020894">
    <property type="entry name" value="Cadherin_CS"/>
</dbReference>
<evidence type="ECO:0000256" key="7">
    <source>
        <dbReference type="SAM" id="SignalP"/>
    </source>
</evidence>
<keyword evidence="3 5" id="KW-0106">Calcium</keyword>
<dbReference type="GO" id="GO:0044331">
    <property type="term" value="P:cell-cell adhesion mediated by cadherin"/>
    <property type="evidence" value="ECO:0007669"/>
    <property type="project" value="TreeGrafter"/>
</dbReference>
<evidence type="ECO:0000313" key="10">
    <source>
        <dbReference type="WBParaSite" id="Pan_g4461.t1"/>
    </source>
</evidence>
<dbReference type="GO" id="GO:0008013">
    <property type="term" value="F:beta-catenin binding"/>
    <property type="evidence" value="ECO:0007669"/>
    <property type="project" value="TreeGrafter"/>
</dbReference>
<feature type="domain" description="Cadherin" evidence="8">
    <location>
        <begin position="250"/>
        <end position="365"/>
    </location>
</feature>
<feature type="domain" description="Cadherin" evidence="8">
    <location>
        <begin position="784"/>
        <end position="883"/>
    </location>
</feature>
<dbReference type="GO" id="GO:0045296">
    <property type="term" value="F:cadherin binding"/>
    <property type="evidence" value="ECO:0007669"/>
    <property type="project" value="TreeGrafter"/>
</dbReference>
<evidence type="ECO:0000256" key="5">
    <source>
        <dbReference type="PROSITE-ProRule" id="PRU00043"/>
    </source>
</evidence>
<dbReference type="GO" id="GO:0007043">
    <property type="term" value="P:cell-cell junction assembly"/>
    <property type="evidence" value="ECO:0007669"/>
    <property type="project" value="TreeGrafter"/>
</dbReference>
<protein>
    <submittedName>
        <fullName evidence="10">Cadherin domain-containing protein</fullName>
    </submittedName>
</protein>
<organism evidence="9 10">
    <name type="scientific">Panagrellus redivivus</name>
    <name type="common">Microworm</name>
    <dbReference type="NCBI Taxonomy" id="6233"/>
    <lineage>
        <taxon>Eukaryota</taxon>
        <taxon>Metazoa</taxon>
        <taxon>Ecdysozoa</taxon>
        <taxon>Nematoda</taxon>
        <taxon>Chromadorea</taxon>
        <taxon>Rhabditida</taxon>
        <taxon>Tylenchina</taxon>
        <taxon>Panagrolaimomorpha</taxon>
        <taxon>Panagrolaimoidea</taxon>
        <taxon>Panagrolaimidae</taxon>
        <taxon>Panagrellus</taxon>
    </lineage>
</organism>
<dbReference type="PANTHER" id="PTHR24027">
    <property type="entry name" value="CADHERIN-23"/>
    <property type="match status" value="1"/>
</dbReference>
<evidence type="ECO:0000256" key="2">
    <source>
        <dbReference type="ARBA" id="ARBA00022737"/>
    </source>
</evidence>
<dbReference type="GO" id="GO:0005912">
    <property type="term" value="C:adherens junction"/>
    <property type="evidence" value="ECO:0007669"/>
    <property type="project" value="TreeGrafter"/>
</dbReference>
<dbReference type="GO" id="GO:0016477">
    <property type="term" value="P:cell migration"/>
    <property type="evidence" value="ECO:0007669"/>
    <property type="project" value="TreeGrafter"/>
</dbReference>
<dbReference type="GO" id="GO:0000902">
    <property type="term" value="P:cell morphogenesis"/>
    <property type="evidence" value="ECO:0007669"/>
    <property type="project" value="TreeGrafter"/>
</dbReference>
<evidence type="ECO:0000256" key="4">
    <source>
        <dbReference type="ARBA" id="ARBA00023136"/>
    </source>
</evidence>
<feature type="transmembrane region" description="Helical" evidence="6">
    <location>
        <begin position="1316"/>
        <end position="1341"/>
    </location>
</feature>
<dbReference type="PANTHER" id="PTHR24027:SF442">
    <property type="entry name" value="PROTOCADHERIN-15 ISOFORM X1"/>
    <property type="match status" value="1"/>
</dbReference>